<accession>A0ABT6R9X6</accession>
<organism evidence="1 2">
    <name type="scientific">Pinibacter soli</name>
    <dbReference type="NCBI Taxonomy" id="3044211"/>
    <lineage>
        <taxon>Bacteria</taxon>
        <taxon>Pseudomonadati</taxon>
        <taxon>Bacteroidota</taxon>
        <taxon>Chitinophagia</taxon>
        <taxon>Chitinophagales</taxon>
        <taxon>Chitinophagaceae</taxon>
        <taxon>Pinibacter</taxon>
    </lineage>
</organism>
<dbReference type="RefSeq" id="WP_282332831.1">
    <property type="nucleotide sequence ID" value="NZ_JASBRG010000001.1"/>
</dbReference>
<gene>
    <name evidence="1" type="ORF">QJ048_02910</name>
</gene>
<protein>
    <recommendedName>
        <fullName evidence="3">MFS transporter</fullName>
    </recommendedName>
</protein>
<proteinExistence type="predicted"/>
<reference evidence="1 2" key="1">
    <citation type="submission" date="2023-05" db="EMBL/GenBank/DDBJ databases">
        <title>Genome sequence of Pinibacter sp. MAH-24.</title>
        <authorList>
            <person name="Huq M.A."/>
        </authorList>
    </citation>
    <scope>NUCLEOTIDE SEQUENCE [LARGE SCALE GENOMIC DNA]</scope>
    <source>
        <strain evidence="1 2">MAH-24</strain>
    </source>
</reference>
<evidence type="ECO:0000313" key="1">
    <source>
        <dbReference type="EMBL" id="MDI3318704.1"/>
    </source>
</evidence>
<dbReference type="EMBL" id="JASBRG010000001">
    <property type="protein sequence ID" value="MDI3318704.1"/>
    <property type="molecule type" value="Genomic_DNA"/>
</dbReference>
<keyword evidence="2" id="KW-1185">Reference proteome</keyword>
<sequence length="51" mass="5870">MKDLNTIHSEAFPGWKRKTIVEISPIQKKTIKMSFAMWLLGVWLFEASGFG</sequence>
<evidence type="ECO:0000313" key="2">
    <source>
        <dbReference type="Proteomes" id="UP001226434"/>
    </source>
</evidence>
<name>A0ABT6R9X6_9BACT</name>
<comment type="caution">
    <text evidence="1">The sequence shown here is derived from an EMBL/GenBank/DDBJ whole genome shotgun (WGS) entry which is preliminary data.</text>
</comment>
<evidence type="ECO:0008006" key="3">
    <source>
        <dbReference type="Google" id="ProtNLM"/>
    </source>
</evidence>
<dbReference type="Proteomes" id="UP001226434">
    <property type="component" value="Unassembled WGS sequence"/>
</dbReference>